<reference evidence="3 4" key="2">
    <citation type="journal article" date="2010" name="Nucleic Acids Res.">
        <title>BeetleBase in 2010: revisions to provide comprehensive genomic information for Tribolium castaneum.</title>
        <authorList>
            <person name="Kim H.S."/>
            <person name="Murphy T."/>
            <person name="Xia J."/>
            <person name="Caragea D."/>
            <person name="Park Y."/>
            <person name="Beeman R.W."/>
            <person name="Lorenzen M.D."/>
            <person name="Butcher S."/>
            <person name="Manak J.R."/>
            <person name="Brown S.J."/>
        </authorList>
    </citation>
    <scope>GENOME REANNOTATION</scope>
    <source>
        <strain evidence="3 4">Georgia GA2</strain>
    </source>
</reference>
<feature type="chain" id="PRO_5003089892" evidence="2">
    <location>
        <begin position="19"/>
        <end position="245"/>
    </location>
</feature>
<name>D6WZJ4_TRICA</name>
<gene>
    <name evidence="3" type="primary">AUGUSTUS-3.0.2_11827</name>
    <name evidence="3" type="ORF">TcasGA2_TC011827</name>
</gene>
<feature type="signal peptide" evidence="2">
    <location>
        <begin position="1"/>
        <end position="18"/>
    </location>
</feature>
<dbReference type="AlphaFoldDB" id="D6WZJ4"/>
<dbReference type="InterPro" id="IPR012464">
    <property type="entry name" value="DUF1676"/>
</dbReference>
<dbReference type="STRING" id="7070.D6WZJ4"/>
<protein>
    <submittedName>
        <fullName evidence="3">Uncharacterized protein</fullName>
    </submittedName>
</protein>
<keyword evidence="2" id="KW-0732">Signal</keyword>
<dbReference type="EMBL" id="KQ971372">
    <property type="protein sequence ID" value="EFA09695.1"/>
    <property type="molecule type" value="Genomic_DNA"/>
</dbReference>
<dbReference type="InParanoid" id="D6WZJ4"/>
<dbReference type="GO" id="GO:0016020">
    <property type="term" value="C:membrane"/>
    <property type="evidence" value="ECO:0000318"/>
    <property type="project" value="GO_Central"/>
</dbReference>
<sequence>MLHSRVFLFILLSVSVKCELCSWKENFEQVAKCAAVRALKSFEIAERQDGLEIMPGVALQRNGSYSGRSAKKLEFSVRTANTSELLDLLLSQASRFLNSRVLQIKLPLQVPQNLARSFEEARGKVKKTMGGLILGLGTRMMSMIPVMFGGLVLLTTKALIVGKLAFVISIILFIQVFFSGRPFPFFNYGGGTFNIPPTYGVPTTYGTNFGTNFGTNSLGGWSSAQNPYARSFNVSQNESNSEDYS</sequence>
<feature type="transmembrane region" description="Helical" evidence="1">
    <location>
        <begin position="132"/>
        <end position="153"/>
    </location>
</feature>
<evidence type="ECO:0000256" key="1">
    <source>
        <dbReference type="SAM" id="Phobius"/>
    </source>
</evidence>
<dbReference type="OrthoDB" id="8191402at2759"/>
<keyword evidence="1" id="KW-0812">Transmembrane</keyword>
<evidence type="ECO:0000256" key="2">
    <source>
        <dbReference type="SAM" id="SignalP"/>
    </source>
</evidence>
<keyword evidence="1" id="KW-0472">Membrane</keyword>
<dbReference type="PANTHER" id="PTHR21879">
    <property type="entry name" value="FI03362P-RELATED-RELATED"/>
    <property type="match status" value="1"/>
</dbReference>
<dbReference type="FunCoup" id="D6WZJ4">
    <property type="interactions" value="52"/>
</dbReference>
<dbReference type="PANTHER" id="PTHR21879:SF17">
    <property type="entry name" value="LD24139P"/>
    <property type="match status" value="1"/>
</dbReference>
<reference evidence="3 4" key="1">
    <citation type="journal article" date="2008" name="Nature">
        <title>The genome of the model beetle and pest Tribolium castaneum.</title>
        <authorList>
            <consortium name="Tribolium Genome Sequencing Consortium"/>
            <person name="Richards S."/>
            <person name="Gibbs R.A."/>
            <person name="Weinstock G.M."/>
            <person name="Brown S.J."/>
            <person name="Denell R."/>
            <person name="Beeman R.W."/>
            <person name="Gibbs R."/>
            <person name="Beeman R.W."/>
            <person name="Brown S.J."/>
            <person name="Bucher G."/>
            <person name="Friedrich M."/>
            <person name="Grimmelikhuijzen C.J."/>
            <person name="Klingler M."/>
            <person name="Lorenzen M."/>
            <person name="Richards S."/>
            <person name="Roth S."/>
            <person name="Schroder R."/>
            <person name="Tautz D."/>
            <person name="Zdobnov E.M."/>
            <person name="Muzny D."/>
            <person name="Gibbs R.A."/>
            <person name="Weinstock G.M."/>
            <person name="Attaway T."/>
            <person name="Bell S."/>
            <person name="Buhay C.J."/>
            <person name="Chandrabose M.N."/>
            <person name="Chavez D."/>
            <person name="Clerk-Blankenburg K.P."/>
            <person name="Cree A."/>
            <person name="Dao M."/>
            <person name="Davis C."/>
            <person name="Chacko J."/>
            <person name="Dinh H."/>
            <person name="Dugan-Rocha S."/>
            <person name="Fowler G."/>
            <person name="Garner T.T."/>
            <person name="Garnes J."/>
            <person name="Gnirke A."/>
            <person name="Hawes A."/>
            <person name="Hernandez J."/>
            <person name="Hines S."/>
            <person name="Holder M."/>
            <person name="Hume J."/>
            <person name="Jhangiani S.N."/>
            <person name="Joshi V."/>
            <person name="Khan Z.M."/>
            <person name="Jackson L."/>
            <person name="Kovar C."/>
            <person name="Kowis A."/>
            <person name="Lee S."/>
            <person name="Lewis L.R."/>
            <person name="Margolis J."/>
            <person name="Morgan M."/>
            <person name="Nazareth L.V."/>
            <person name="Nguyen N."/>
            <person name="Okwuonu G."/>
            <person name="Parker D."/>
            <person name="Richards S."/>
            <person name="Ruiz S.J."/>
            <person name="Santibanez J."/>
            <person name="Savard J."/>
            <person name="Scherer S.E."/>
            <person name="Schneider B."/>
            <person name="Sodergren E."/>
            <person name="Tautz D."/>
            <person name="Vattahil S."/>
            <person name="Villasana D."/>
            <person name="White C.S."/>
            <person name="Wright R."/>
            <person name="Park Y."/>
            <person name="Beeman R.W."/>
            <person name="Lord J."/>
            <person name="Oppert B."/>
            <person name="Lorenzen M."/>
            <person name="Brown S."/>
            <person name="Wang L."/>
            <person name="Savard J."/>
            <person name="Tautz D."/>
            <person name="Richards S."/>
            <person name="Weinstock G."/>
            <person name="Gibbs R.A."/>
            <person name="Liu Y."/>
            <person name="Worley K."/>
            <person name="Weinstock G."/>
            <person name="Elsik C.G."/>
            <person name="Reese J.T."/>
            <person name="Elhaik E."/>
            <person name="Landan G."/>
            <person name="Graur D."/>
            <person name="Arensburger P."/>
            <person name="Atkinson P."/>
            <person name="Beeman R.W."/>
            <person name="Beidler J."/>
            <person name="Brown S.J."/>
            <person name="Demuth J.P."/>
            <person name="Drury D.W."/>
            <person name="Du Y.Z."/>
            <person name="Fujiwara H."/>
            <person name="Lorenzen M."/>
            <person name="Maselli V."/>
            <person name="Osanai M."/>
            <person name="Park Y."/>
            <person name="Robertson H.M."/>
            <person name="Tu Z."/>
            <person name="Wang J.J."/>
            <person name="Wang S."/>
            <person name="Richards S."/>
            <person name="Song H."/>
            <person name="Zhang L."/>
            <person name="Sodergren E."/>
            <person name="Werner D."/>
            <person name="Stanke M."/>
            <person name="Morgenstern B."/>
            <person name="Solovyev V."/>
            <person name="Kosarev P."/>
            <person name="Brown G."/>
            <person name="Chen H.C."/>
            <person name="Ermolaeva O."/>
            <person name="Hlavina W."/>
            <person name="Kapustin Y."/>
            <person name="Kiryutin B."/>
            <person name="Kitts P."/>
            <person name="Maglott D."/>
            <person name="Pruitt K."/>
            <person name="Sapojnikov V."/>
            <person name="Souvorov A."/>
            <person name="Mackey A.J."/>
            <person name="Waterhouse R.M."/>
            <person name="Wyder S."/>
            <person name="Zdobnov E.M."/>
            <person name="Zdobnov E.M."/>
            <person name="Wyder S."/>
            <person name="Kriventseva E.V."/>
            <person name="Kadowaki T."/>
            <person name="Bork P."/>
            <person name="Aranda M."/>
            <person name="Bao R."/>
            <person name="Beermann A."/>
            <person name="Berns N."/>
            <person name="Bolognesi R."/>
            <person name="Bonneton F."/>
            <person name="Bopp D."/>
            <person name="Brown S.J."/>
            <person name="Bucher G."/>
            <person name="Butts T."/>
            <person name="Chaumot A."/>
            <person name="Denell R.E."/>
            <person name="Ferrier D.E."/>
            <person name="Friedrich M."/>
            <person name="Gordon C.M."/>
            <person name="Jindra M."/>
            <person name="Klingler M."/>
            <person name="Lan Q."/>
            <person name="Lattorff H.M."/>
            <person name="Laudet V."/>
            <person name="von Levetsow C."/>
            <person name="Liu Z."/>
            <person name="Lutz R."/>
            <person name="Lynch J.A."/>
            <person name="da Fonseca R.N."/>
            <person name="Posnien N."/>
            <person name="Reuter R."/>
            <person name="Roth S."/>
            <person name="Savard J."/>
            <person name="Schinko J.B."/>
            <person name="Schmitt C."/>
            <person name="Schoppmeier M."/>
            <person name="Schroder R."/>
            <person name="Shippy T.D."/>
            <person name="Simonnet F."/>
            <person name="Marques-Souza H."/>
            <person name="Tautz D."/>
            <person name="Tomoyasu Y."/>
            <person name="Trauner J."/>
            <person name="Van der Zee M."/>
            <person name="Vervoort M."/>
            <person name="Wittkopp N."/>
            <person name="Wimmer E.A."/>
            <person name="Yang X."/>
            <person name="Jones A.K."/>
            <person name="Sattelle D.B."/>
            <person name="Ebert P.R."/>
            <person name="Nelson D."/>
            <person name="Scott J.G."/>
            <person name="Beeman R.W."/>
            <person name="Muthukrishnan S."/>
            <person name="Kramer K.J."/>
            <person name="Arakane Y."/>
            <person name="Beeman R.W."/>
            <person name="Zhu Q."/>
            <person name="Hogenkamp D."/>
            <person name="Dixit R."/>
            <person name="Oppert B."/>
            <person name="Jiang H."/>
            <person name="Zou Z."/>
            <person name="Marshall J."/>
            <person name="Elpidina E."/>
            <person name="Vinokurov K."/>
            <person name="Oppert C."/>
            <person name="Zou Z."/>
            <person name="Evans J."/>
            <person name="Lu Z."/>
            <person name="Zhao P."/>
            <person name="Sumathipala N."/>
            <person name="Altincicek B."/>
            <person name="Vilcinskas A."/>
            <person name="Williams M."/>
            <person name="Hultmark D."/>
            <person name="Hetru C."/>
            <person name="Jiang H."/>
            <person name="Grimmelikhuijzen C.J."/>
            <person name="Hauser F."/>
            <person name="Cazzamali G."/>
            <person name="Williamson M."/>
            <person name="Park Y."/>
            <person name="Li B."/>
            <person name="Tanaka Y."/>
            <person name="Predel R."/>
            <person name="Neupert S."/>
            <person name="Schachtner J."/>
            <person name="Verleyen P."/>
            <person name="Raible F."/>
            <person name="Bork P."/>
            <person name="Friedrich M."/>
            <person name="Walden K.K."/>
            <person name="Robertson H.M."/>
            <person name="Angeli S."/>
            <person name="Foret S."/>
            <person name="Bucher G."/>
            <person name="Schuetz S."/>
            <person name="Maleszka R."/>
            <person name="Wimmer E.A."/>
            <person name="Beeman R.W."/>
            <person name="Lorenzen M."/>
            <person name="Tomoyasu Y."/>
            <person name="Miller S.C."/>
            <person name="Grossmann D."/>
            <person name="Bucher G."/>
        </authorList>
    </citation>
    <scope>NUCLEOTIDE SEQUENCE [LARGE SCALE GENOMIC DNA]</scope>
    <source>
        <strain evidence="3 4">Georgia GA2</strain>
    </source>
</reference>
<organism evidence="3 4">
    <name type="scientific">Tribolium castaneum</name>
    <name type="common">Red flour beetle</name>
    <dbReference type="NCBI Taxonomy" id="7070"/>
    <lineage>
        <taxon>Eukaryota</taxon>
        <taxon>Metazoa</taxon>
        <taxon>Ecdysozoa</taxon>
        <taxon>Arthropoda</taxon>
        <taxon>Hexapoda</taxon>
        <taxon>Insecta</taxon>
        <taxon>Pterygota</taxon>
        <taxon>Neoptera</taxon>
        <taxon>Endopterygota</taxon>
        <taxon>Coleoptera</taxon>
        <taxon>Polyphaga</taxon>
        <taxon>Cucujiformia</taxon>
        <taxon>Tenebrionidae</taxon>
        <taxon>Tenebrionidae incertae sedis</taxon>
        <taxon>Tribolium</taxon>
    </lineage>
</organism>
<feature type="transmembrane region" description="Helical" evidence="1">
    <location>
        <begin position="160"/>
        <end position="178"/>
    </location>
</feature>
<keyword evidence="1" id="KW-1133">Transmembrane helix</keyword>
<dbReference type="Proteomes" id="UP000007266">
    <property type="component" value="Linkage group 9"/>
</dbReference>
<dbReference type="HOGENOM" id="CLU_1134818_0_0_1"/>
<keyword evidence="4" id="KW-1185">Reference proteome</keyword>
<dbReference type="Pfam" id="PF07898">
    <property type="entry name" value="DUF1676"/>
    <property type="match status" value="1"/>
</dbReference>
<accession>D6WZJ4</accession>
<evidence type="ECO:0000313" key="3">
    <source>
        <dbReference type="EMBL" id="EFA09695.1"/>
    </source>
</evidence>
<proteinExistence type="predicted"/>
<evidence type="ECO:0000313" key="4">
    <source>
        <dbReference type="Proteomes" id="UP000007266"/>
    </source>
</evidence>
<dbReference type="PhylomeDB" id="D6WZJ4"/>
<dbReference type="eggNOG" id="ENOG502S32N">
    <property type="taxonomic scope" value="Eukaryota"/>
</dbReference>